<evidence type="ECO:0000256" key="8">
    <source>
        <dbReference type="ARBA" id="ARBA00023114"/>
    </source>
</evidence>
<evidence type="ECO:0000256" key="2">
    <source>
        <dbReference type="ARBA" id="ARBA00011233"/>
    </source>
</evidence>
<organism evidence="13 14">
    <name type="scientific">Pollutimonas nitritireducens</name>
    <dbReference type="NCBI Taxonomy" id="2045209"/>
    <lineage>
        <taxon>Bacteria</taxon>
        <taxon>Pseudomonadati</taxon>
        <taxon>Pseudomonadota</taxon>
        <taxon>Betaproteobacteria</taxon>
        <taxon>Burkholderiales</taxon>
        <taxon>Alcaligenaceae</taxon>
        <taxon>Pollutimonas</taxon>
    </lineage>
</organism>
<evidence type="ECO:0000256" key="1">
    <source>
        <dbReference type="ARBA" id="ARBA00004571"/>
    </source>
</evidence>
<dbReference type="PANTHER" id="PTHR34501">
    <property type="entry name" value="PROTEIN YDDL-RELATED"/>
    <property type="match status" value="1"/>
</dbReference>
<proteinExistence type="predicted"/>
<accession>A0A2N4UEZ8</accession>
<comment type="subcellular location">
    <subcellularLocation>
        <location evidence="1">Cell outer membrane</location>
        <topology evidence="1">Multi-pass membrane protein</topology>
    </subcellularLocation>
</comment>
<evidence type="ECO:0000256" key="11">
    <source>
        <dbReference type="SAM" id="SignalP"/>
    </source>
</evidence>
<dbReference type="Gene3D" id="2.40.160.10">
    <property type="entry name" value="Porin"/>
    <property type="match status" value="1"/>
</dbReference>
<dbReference type="Pfam" id="PF13609">
    <property type="entry name" value="Porin_4"/>
    <property type="match status" value="1"/>
</dbReference>
<dbReference type="GO" id="GO:0046930">
    <property type="term" value="C:pore complex"/>
    <property type="evidence" value="ECO:0007669"/>
    <property type="project" value="UniProtKB-KW"/>
</dbReference>
<keyword evidence="14" id="KW-1185">Reference proteome</keyword>
<reference evidence="13 14" key="1">
    <citation type="submission" date="2017-10" db="EMBL/GenBank/DDBJ databases">
        <title>Two draft genome sequences of Pusillimonas sp. strains isolated from a nitrate- and radionuclide-contaminated groundwater in Russia.</title>
        <authorList>
            <person name="Grouzdev D.S."/>
            <person name="Tourova T.P."/>
            <person name="Goeva M.A."/>
            <person name="Babich T.L."/>
            <person name="Sokolova D.S."/>
            <person name="Abdullin R."/>
            <person name="Poltaraus A.B."/>
            <person name="Toshchakov S.V."/>
            <person name="Nazina T.N."/>
        </authorList>
    </citation>
    <scope>NUCLEOTIDE SEQUENCE [LARGE SCALE GENOMIC DNA]</scope>
    <source>
        <strain evidence="13 14">JR1/69-2-13</strain>
    </source>
</reference>
<dbReference type="SUPFAM" id="SSF56935">
    <property type="entry name" value="Porins"/>
    <property type="match status" value="1"/>
</dbReference>
<dbReference type="GO" id="GO:0015288">
    <property type="term" value="F:porin activity"/>
    <property type="evidence" value="ECO:0007669"/>
    <property type="project" value="UniProtKB-KW"/>
</dbReference>
<dbReference type="CDD" id="cd00342">
    <property type="entry name" value="gram_neg_porins"/>
    <property type="match status" value="1"/>
</dbReference>
<comment type="caution">
    <text evidence="13">The sequence shown here is derived from an EMBL/GenBank/DDBJ whole genome shotgun (WGS) entry which is preliminary data.</text>
</comment>
<evidence type="ECO:0000256" key="7">
    <source>
        <dbReference type="ARBA" id="ARBA00023065"/>
    </source>
</evidence>
<evidence type="ECO:0000256" key="3">
    <source>
        <dbReference type="ARBA" id="ARBA00022448"/>
    </source>
</evidence>
<dbReference type="GO" id="GO:0009279">
    <property type="term" value="C:cell outer membrane"/>
    <property type="evidence" value="ECO:0007669"/>
    <property type="project" value="UniProtKB-SubCell"/>
</dbReference>
<evidence type="ECO:0000256" key="10">
    <source>
        <dbReference type="ARBA" id="ARBA00023237"/>
    </source>
</evidence>
<comment type="subunit">
    <text evidence="2">Homotrimer.</text>
</comment>
<keyword evidence="3" id="KW-0813">Transport</keyword>
<dbReference type="EMBL" id="PDNV01000007">
    <property type="protein sequence ID" value="PLC53589.1"/>
    <property type="molecule type" value="Genomic_DNA"/>
</dbReference>
<evidence type="ECO:0000256" key="5">
    <source>
        <dbReference type="ARBA" id="ARBA00022692"/>
    </source>
</evidence>
<keyword evidence="7" id="KW-0406">Ion transport</keyword>
<evidence type="ECO:0000313" key="13">
    <source>
        <dbReference type="EMBL" id="PLC53589.1"/>
    </source>
</evidence>
<dbReference type="PRINTS" id="PR00184">
    <property type="entry name" value="NEISSPPORIN"/>
</dbReference>
<keyword evidence="10" id="KW-0998">Cell outer membrane</keyword>
<dbReference type="InterPro" id="IPR002299">
    <property type="entry name" value="Porin_Neis"/>
</dbReference>
<dbReference type="PANTHER" id="PTHR34501:SF9">
    <property type="entry name" value="MAJOR OUTER MEMBRANE PROTEIN P.IA"/>
    <property type="match status" value="1"/>
</dbReference>
<dbReference type="InterPro" id="IPR023614">
    <property type="entry name" value="Porin_dom_sf"/>
</dbReference>
<evidence type="ECO:0000256" key="6">
    <source>
        <dbReference type="ARBA" id="ARBA00022729"/>
    </source>
</evidence>
<evidence type="ECO:0000259" key="12">
    <source>
        <dbReference type="Pfam" id="PF13609"/>
    </source>
</evidence>
<sequence length="366" mass="39665">MKKKLVAVALSAGFIGLAHAETSVILYGSLDGGIGYQRVRGNDFKATRKGMINGIRTENQWGLQGAEDLGSGLQAIFQVESGFDLNTGDTSEYETRLFGRHATVGLQSETWGRLDVGRQTNIAAKYFAEVASPFGEDFNQASVSTAFSAADVRYDNMVMYQTPELDGFRFGVGYSFNANGSQQYRLNGGGEPNVRAITTGLVYENGPLEAALTYDQFKTPTAVNDQYDEDERGITVRSWNIAASYDFEVIKLHAGFGQTRNGWFSEMEIGDEGLEELSAVDGLKVNSYVAGISAPVGSSGEILAAWTVADARSEGDAKTQHSYSLGYTYALSKRTDLYAIGSYAKNVAFQDDLKATLIGVGMSHKF</sequence>
<keyword evidence="5" id="KW-0812">Transmembrane</keyword>
<evidence type="ECO:0000256" key="4">
    <source>
        <dbReference type="ARBA" id="ARBA00022452"/>
    </source>
</evidence>
<evidence type="ECO:0000256" key="9">
    <source>
        <dbReference type="ARBA" id="ARBA00023136"/>
    </source>
</evidence>
<feature type="chain" id="PRO_5014775373" evidence="11">
    <location>
        <begin position="21"/>
        <end position="366"/>
    </location>
</feature>
<dbReference type="AlphaFoldDB" id="A0A2N4UEZ8"/>
<keyword evidence="6 11" id="KW-0732">Signal</keyword>
<dbReference type="Proteomes" id="UP000234328">
    <property type="component" value="Unassembled WGS sequence"/>
</dbReference>
<dbReference type="RefSeq" id="WP_102070312.1">
    <property type="nucleotide sequence ID" value="NZ_PDNV01000007.1"/>
</dbReference>
<dbReference type="GO" id="GO:0006811">
    <property type="term" value="P:monoatomic ion transport"/>
    <property type="evidence" value="ECO:0007669"/>
    <property type="project" value="UniProtKB-KW"/>
</dbReference>
<dbReference type="InterPro" id="IPR050298">
    <property type="entry name" value="Gram-neg_bact_OMP"/>
</dbReference>
<evidence type="ECO:0000313" key="14">
    <source>
        <dbReference type="Proteomes" id="UP000234328"/>
    </source>
</evidence>
<keyword evidence="4" id="KW-1134">Transmembrane beta strand</keyword>
<protein>
    <submittedName>
        <fullName evidence="13">Porin</fullName>
    </submittedName>
</protein>
<feature type="signal peptide" evidence="11">
    <location>
        <begin position="1"/>
        <end position="20"/>
    </location>
</feature>
<feature type="domain" description="Porin" evidence="12">
    <location>
        <begin position="7"/>
        <end position="346"/>
    </location>
</feature>
<gene>
    <name evidence="13" type="ORF">CR155_12255</name>
</gene>
<name>A0A2N4UEZ8_9BURK</name>
<dbReference type="InterPro" id="IPR033900">
    <property type="entry name" value="Gram_neg_porin_domain"/>
</dbReference>
<keyword evidence="9" id="KW-0472">Membrane</keyword>
<dbReference type="OrthoDB" id="8520696at2"/>
<keyword evidence="8" id="KW-0626">Porin</keyword>